<dbReference type="Proteomes" id="UP001162060">
    <property type="component" value="Unassembled WGS sequence"/>
</dbReference>
<name>A0AAV1V468_9STRA</name>
<comment type="caution">
    <text evidence="2">The sequence shown here is derived from an EMBL/GenBank/DDBJ whole genome shotgun (WGS) entry which is preliminary data.</text>
</comment>
<protein>
    <submittedName>
        <fullName evidence="2">Uncharacterized protein</fullName>
    </submittedName>
</protein>
<evidence type="ECO:0000313" key="2">
    <source>
        <dbReference type="EMBL" id="CAK7941749.1"/>
    </source>
</evidence>
<organism evidence="2 3">
    <name type="scientific">Peronospora matthiolae</name>
    <dbReference type="NCBI Taxonomy" id="2874970"/>
    <lineage>
        <taxon>Eukaryota</taxon>
        <taxon>Sar</taxon>
        <taxon>Stramenopiles</taxon>
        <taxon>Oomycota</taxon>
        <taxon>Peronosporomycetes</taxon>
        <taxon>Peronosporales</taxon>
        <taxon>Peronosporaceae</taxon>
        <taxon>Peronospora</taxon>
    </lineage>
</organism>
<proteinExistence type="predicted"/>
<evidence type="ECO:0000313" key="1">
    <source>
        <dbReference type="EMBL" id="CAK7890798.1"/>
    </source>
</evidence>
<gene>
    <name evidence="2" type="ORF">PM001_LOCUS26899</name>
    <name evidence="1" type="ORF">PM001_LOCUS49</name>
</gene>
<dbReference type="AlphaFoldDB" id="A0AAV1V468"/>
<dbReference type="EMBL" id="CAKLBY020000264">
    <property type="protein sequence ID" value="CAK7941749.1"/>
    <property type="molecule type" value="Genomic_DNA"/>
</dbReference>
<dbReference type="EMBL" id="CAKLBY020000003">
    <property type="protein sequence ID" value="CAK7890798.1"/>
    <property type="molecule type" value="Genomic_DNA"/>
</dbReference>
<evidence type="ECO:0000313" key="3">
    <source>
        <dbReference type="Proteomes" id="UP001162060"/>
    </source>
</evidence>
<sequence>MKTSTESAFFVEKHHTRIKKASKATSIIKVAEAMSDDEHAALLNALPDRLKEADTKGDGVCKLFANSTNPDHITKKAVECALAFNSTMALKMAGAGHDIAELAQLHVINRVFSVTCPGDDPAFCAKKKNLMGSSVPLKRGDILRMRVKWWKSSASITELSRASKDLGIFELTLMSIAPTIFANDHWIQYITGQPVKWIPAHQTRLLHPNTLLRLLRSDLGFLCMQQCKEVQWQGQLFDELESLQTLDGLYPDCNGVNRYITIYKKLLIEYNYKIYILRILS</sequence>
<accession>A0AAV1V468</accession>
<reference evidence="2" key="1">
    <citation type="submission" date="2024-01" db="EMBL/GenBank/DDBJ databases">
        <authorList>
            <person name="Webb A."/>
        </authorList>
    </citation>
    <scope>NUCLEOTIDE SEQUENCE</scope>
    <source>
        <strain evidence="2">Pm1</strain>
    </source>
</reference>